<gene>
    <name evidence="3" type="ORF">ACFQDI_07565</name>
</gene>
<evidence type="ECO:0000259" key="2">
    <source>
        <dbReference type="SMART" id="SM00382"/>
    </source>
</evidence>
<dbReference type="Proteomes" id="UP001596052">
    <property type="component" value="Unassembled WGS sequence"/>
</dbReference>
<dbReference type="InterPro" id="IPR003593">
    <property type="entry name" value="AAA+_ATPase"/>
</dbReference>
<accession>A0ABW0KPN0</accession>
<dbReference type="RefSeq" id="WP_377165050.1">
    <property type="nucleotide sequence ID" value="NZ_JBHSMQ010000002.1"/>
</dbReference>
<protein>
    <submittedName>
        <fullName evidence="3">AAA family ATPase</fullName>
    </submittedName>
</protein>
<dbReference type="SMART" id="SM00382">
    <property type="entry name" value="AAA"/>
    <property type="match status" value="1"/>
</dbReference>
<dbReference type="SUPFAM" id="SSF52540">
    <property type="entry name" value="P-loop containing nucleoside triphosphate hydrolases"/>
    <property type="match status" value="1"/>
</dbReference>
<evidence type="ECO:0000313" key="3">
    <source>
        <dbReference type="EMBL" id="MFC5454703.1"/>
    </source>
</evidence>
<dbReference type="Gene3D" id="3.40.50.300">
    <property type="entry name" value="P-loop containing nucleotide triphosphate hydrolases"/>
    <property type="match status" value="1"/>
</dbReference>
<feature type="region of interest" description="Disordered" evidence="1">
    <location>
        <begin position="1"/>
        <end position="60"/>
    </location>
</feature>
<proteinExistence type="predicted"/>
<feature type="region of interest" description="Disordered" evidence="1">
    <location>
        <begin position="130"/>
        <end position="164"/>
    </location>
</feature>
<evidence type="ECO:0000313" key="4">
    <source>
        <dbReference type="Proteomes" id="UP001596052"/>
    </source>
</evidence>
<organism evidence="3 4">
    <name type="scientific">Prosthecobacter fluviatilis</name>
    <dbReference type="NCBI Taxonomy" id="445931"/>
    <lineage>
        <taxon>Bacteria</taxon>
        <taxon>Pseudomonadati</taxon>
        <taxon>Verrucomicrobiota</taxon>
        <taxon>Verrucomicrobiia</taxon>
        <taxon>Verrucomicrobiales</taxon>
        <taxon>Verrucomicrobiaceae</taxon>
        <taxon>Prosthecobacter</taxon>
    </lineage>
</organism>
<evidence type="ECO:0000256" key="1">
    <source>
        <dbReference type="SAM" id="MobiDB-lite"/>
    </source>
</evidence>
<dbReference type="Pfam" id="PF13481">
    <property type="entry name" value="AAA_25"/>
    <property type="match status" value="1"/>
</dbReference>
<feature type="compositionally biased region" description="Low complexity" evidence="1">
    <location>
        <begin position="130"/>
        <end position="148"/>
    </location>
</feature>
<comment type="caution">
    <text evidence="3">The sequence shown here is derived from an EMBL/GenBank/DDBJ whole genome shotgun (WGS) entry which is preliminary data.</text>
</comment>
<feature type="compositionally biased region" description="Acidic residues" evidence="1">
    <location>
        <begin position="421"/>
        <end position="432"/>
    </location>
</feature>
<feature type="compositionally biased region" description="Low complexity" evidence="1">
    <location>
        <begin position="42"/>
        <end position="55"/>
    </location>
</feature>
<feature type="domain" description="AAA+ ATPase" evidence="2">
    <location>
        <begin position="91"/>
        <end position="344"/>
    </location>
</feature>
<feature type="compositionally biased region" description="Polar residues" evidence="1">
    <location>
        <begin position="31"/>
        <end position="40"/>
    </location>
</feature>
<feature type="compositionally biased region" description="Basic and acidic residues" evidence="1">
    <location>
        <begin position="405"/>
        <end position="420"/>
    </location>
</feature>
<reference evidence="4" key="1">
    <citation type="journal article" date="2019" name="Int. J. Syst. Evol. Microbiol.">
        <title>The Global Catalogue of Microorganisms (GCM) 10K type strain sequencing project: providing services to taxonomists for standard genome sequencing and annotation.</title>
        <authorList>
            <consortium name="The Broad Institute Genomics Platform"/>
            <consortium name="The Broad Institute Genome Sequencing Center for Infectious Disease"/>
            <person name="Wu L."/>
            <person name="Ma J."/>
        </authorList>
    </citation>
    <scope>NUCLEOTIDE SEQUENCE [LARGE SCALE GENOMIC DNA]</scope>
    <source>
        <strain evidence="4">CGMCC 4.1469</strain>
    </source>
</reference>
<feature type="region of interest" description="Disordered" evidence="1">
    <location>
        <begin position="392"/>
        <end position="432"/>
    </location>
</feature>
<sequence>MPTITTFVPTPEELAESAREHARSVFPAGSATHTQSTGATTPLHAAPPQAQALPAQRPPRPPLDDCLISSAELAQLHIPPRPALLDRWLCEGDLGFIFAPRGVGKTWMAMALPGAISRGSALGLWAAGDATTGPAPSASAEPPASTAPDSGGDAEAPDSGGSTPLPVLYVDGEMSLKLTQYRNNGLHLDTSHVTYLHHERMFEVQTHCVNIGEAEDRERLTDVIVRRGYRVLILDNLSSLASGVDENKGTDYEPLSHWLLDLRRRKVTVIVVHHAGRNGMMRGHSKREDACSWILELRDARQESDSGAKFVSHFAKPSRNTGDPLPDLLWHFTTDPATGITDIRCELAVENDYEQFIQHVLEGVTSQKDMAELMNRHKGTVSKWARKALEDGRISGNSHKLLPPRSKDNKPVKSHYHPDEDSGDEDEEDDSF</sequence>
<dbReference type="EMBL" id="JBHSMQ010000002">
    <property type="protein sequence ID" value="MFC5454703.1"/>
    <property type="molecule type" value="Genomic_DNA"/>
</dbReference>
<dbReference type="InterPro" id="IPR027417">
    <property type="entry name" value="P-loop_NTPase"/>
</dbReference>
<name>A0ABW0KPN0_9BACT</name>
<keyword evidence="4" id="KW-1185">Reference proteome</keyword>